<dbReference type="InterPro" id="IPR036188">
    <property type="entry name" value="FAD/NAD-bd_sf"/>
</dbReference>
<dbReference type="RefSeq" id="WP_395416600.1">
    <property type="nucleotide sequence ID" value="NZ_JBIPKE010000014.1"/>
</dbReference>
<keyword evidence="5" id="KW-0274">FAD</keyword>
<protein>
    <recommendedName>
        <fullName evidence="7">Glycerol-3-phosphate dehydrogenase</fullName>
        <ecNumber evidence="7">1.1.5.3</ecNumber>
    </recommendedName>
</protein>
<proteinExistence type="inferred from homology"/>
<dbReference type="EC" id="1.1.5.3" evidence="7"/>
<evidence type="ECO:0000313" key="11">
    <source>
        <dbReference type="Proteomes" id="UP001610063"/>
    </source>
</evidence>
<dbReference type="Pfam" id="PF16901">
    <property type="entry name" value="DAO_C"/>
    <property type="match status" value="1"/>
</dbReference>
<evidence type="ECO:0000256" key="5">
    <source>
        <dbReference type="ARBA" id="ARBA00022827"/>
    </source>
</evidence>
<name>A0ABW7N5V7_9BACT</name>
<dbReference type="InterPro" id="IPR038299">
    <property type="entry name" value="DAO_C_sf"/>
</dbReference>
<dbReference type="PANTHER" id="PTHR11985:SF35">
    <property type="entry name" value="ANAEROBIC GLYCEROL-3-PHOSPHATE DEHYDROGENASE SUBUNIT A"/>
    <property type="match status" value="1"/>
</dbReference>
<dbReference type="InterPro" id="IPR031656">
    <property type="entry name" value="DAO_C"/>
</dbReference>
<evidence type="ECO:0000256" key="3">
    <source>
        <dbReference type="ARBA" id="ARBA00022630"/>
    </source>
</evidence>
<evidence type="ECO:0000256" key="4">
    <source>
        <dbReference type="ARBA" id="ARBA00022798"/>
    </source>
</evidence>
<dbReference type="EMBL" id="JBIPKE010000014">
    <property type="protein sequence ID" value="MFH6982997.1"/>
    <property type="molecule type" value="Genomic_DNA"/>
</dbReference>
<feature type="domain" description="Alpha-glycerophosphate oxidase C-terminal" evidence="9">
    <location>
        <begin position="404"/>
        <end position="530"/>
    </location>
</feature>
<dbReference type="SUPFAM" id="SSF51905">
    <property type="entry name" value="FAD/NAD(P)-binding domain"/>
    <property type="match status" value="1"/>
</dbReference>
<evidence type="ECO:0000259" key="9">
    <source>
        <dbReference type="Pfam" id="PF16901"/>
    </source>
</evidence>
<sequence length="548" mass="61824">MNAFNANDRGDLVKVLGDTHYDLIIIGGGITGAGIALDAASRGLKTALFEKNDFASGTSSKSTKLIHGGLRYLKQFEVALVREVGQERAVVHHLAPHLVKAEKMLLPLITDGTYGKILTSVGLMVYDVLAGVEKVDQRKMLTKEETLEMEPLLGPDVLEGGGVYAEYRTDDARLTIEILKTATRMGADIINYGEVTDFVYHAGKITGVHWRDNLTDTSYTSSCDYTVSAAGPWVDEIRAKNKSLHGKYLHPTKGVHIVVPHEKFPVHQSVYFDVPDGRMIFAIPRDRVTYIGTTDTDYHGDINHVRTEKVDVDYLINGVRHIFPKIKLNIKDVESSWAGLRPLIEEEGKSASQLSRKDEIFESETGLLSIAGGKLTGYRKMAERIVDRLSKKIREDKDKKLSDCVTDKIYLSGGVFKDGNDVHRYQKEVEQQVVSFGLDPYYAEYLVSNYGRQTGDIFKLFRQRQETDPEIRLALSELVFTIENEAVHSLLDFFERRTGRLYFNIKTIPKLIEPVFQHLTSTFGWSETRQQQEKDWLHHGLEVASHFL</sequence>
<dbReference type="Gene3D" id="1.10.8.870">
    <property type="entry name" value="Alpha-glycerophosphate oxidase, cap domain"/>
    <property type="match status" value="1"/>
</dbReference>
<evidence type="ECO:0000256" key="1">
    <source>
        <dbReference type="ARBA" id="ARBA00001974"/>
    </source>
</evidence>
<organism evidence="10 11">
    <name type="scientific">Marinoscillum luteum</name>
    <dbReference type="NCBI Taxonomy" id="861051"/>
    <lineage>
        <taxon>Bacteria</taxon>
        <taxon>Pseudomonadati</taxon>
        <taxon>Bacteroidota</taxon>
        <taxon>Cytophagia</taxon>
        <taxon>Cytophagales</taxon>
        <taxon>Reichenbachiellaceae</taxon>
        <taxon>Marinoscillum</taxon>
    </lineage>
</organism>
<evidence type="ECO:0000256" key="2">
    <source>
        <dbReference type="ARBA" id="ARBA00007330"/>
    </source>
</evidence>
<dbReference type="PROSITE" id="PS00977">
    <property type="entry name" value="FAD_G3PDH_1"/>
    <property type="match status" value="1"/>
</dbReference>
<gene>
    <name evidence="10" type="ORF">ACHKAR_06085</name>
</gene>
<dbReference type="GO" id="GO:0016491">
    <property type="term" value="F:oxidoreductase activity"/>
    <property type="evidence" value="ECO:0007669"/>
    <property type="project" value="UniProtKB-KW"/>
</dbReference>
<evidence type="ECO:0000256" key="6">
    <source>
        <dbReference type="ARBA" id="ARBA00023002"/>
    </source>
</evidence>
<accession>A0ABW7N5V7</accession>
<dbReference type="InterPro" id="IPR006076">
    <property type="entry name" value="FAD-dep_OxRdtase"/>
</dbReference>
<dbReference type="InterPro" id="IPR000447">
    <property type="entry name" value="G3P_DH_FAD-dep"/>
</dbReference>
<comment type="catalytic activity">
    <reaction evidence="7">
        <text>a quinone + sn-glycerol 3-phosphate = dihydroxyacetone phosphate + a quinol</text>
        <dbReference type="Rhea" id="RHEA:18977"/>
        <dbReference type="ChEBI" id="CHEBI:24646"/>
        <dbReference type="ChEBI" id="CHEBI:57597"/>
        <dbReference type="ChEBI" id="CHEBI:57642"/>
        <dbReference type="ChEBI" id="CHEBI:132124"/>
        <dbReference type="EC" id="1.1.5.3"/>
    </reaction>
</comment>
<comment type="similarity">
    <text evidence="2 7">Belongs to the FAD-dependent glycerol-3-phosphate dehydrogenase family.</text>
</comment>
<reference evidence="10 11" key="1">
    <citation type="journal article" date="2013" name="Int. J. Syst. Evol. Microbiol.">
        <title>Marinoscillum luteum sp. nov., isolated from marine sediment.</title>
        <authorList>
            <person name="Cha I.T."/>
            <person name="Park S.J."/>
            <person name="Kim S.J."/>
            <person name="Kim J.G."/>
            <person name="Jung M.Y."/>
            <person name="Shin K.S."/>
            <person name="Kwon K.K."/>
            <person name="Yang S.H."/>
            <person name="Seo Y.S."/>
            <person name="Rhee S.K."/>
        </authorList>
    </citation>
    <scope>NUCLEOTIDE SEQUENCE [LARGE SCALE GENOMIC DNA]</scope>
    <source>
        <strain evidence="10 11">KCTC 23939</strain>
    </source>
</reference>
<feature type="domain" description="FAD dependent oxidoreductase" evidence="8">
    <location>
        <begin position="22"/>
        <end position="346"/>
    </location>
</feature>
<comment type="cofactor">
    <cofactor evidence="1 7">
        <name>FAD</name>
        <dbReference type="ChEBI" id="CHEBI:57692"/>
    </cofactor>
</comment>
<dbReference type="Gene3D" id="3.30.9.10">
    <property type="entry name" value="D-Amino Acid Oxidase, subunit A, domain 2"/>
    <property type="match status" value="1"/>
</dbReference>
<dbReference type="Gene3D" id="3.50.50.60">
    <property type="entry name" value="FAD/NAD(P)-binding domain"/>
    <property type="match status" value="1"/>
</dbReference>
<keyword evidence="11" id="KW-1185">Reference proteome</keyword>
<dbReference type="Proteomes" id="UP001610063">
    <property type="component" value="Unassembled WGS sequence"/>
</dbReference>
<dbReference type="PRINTS" id="PR01001">
    <property type="entry name" value="FADG3PDH"/>
</dbReference>
<evidence type="ECO:0000313" key="10">
    <source>
        <dbReference type="EMBL" id="MFH6982997.1"/>
    </source>
</evidence>
<dbReference type="PROSITE" id="PS00978">
    <property type="entry name" value="FAD_G3PDH_2"/>
    <property type="match status" value="1"/>
</dbReference>
<keyword evidence="3 7" id="KW-0285">Flavoprotein</keyword>
<dbReference type="PANTHER" id="PTHR11985">
    <property type="entry name" value="GLYCEROL-3-PHOSPHATE DEHYDROGENASE"/>
    <property type="match status" value="1"/>
</dbReference>
<comment type="caution">
    <text evidence="10">The sequence shown here is derived from an EMBL/GenBank/DDBJ whole genome shotgun (WGS) entry which is preliminary data.</text>
</comment>
<keyword evidence="6 7" id="KW-0560">Oxidoreductase</keyword>
<evidence type="ECO:0000256" key="7">
    <source>
        <dbReference type="RuleBase" id="RU361217"/>
    </source>
</evidence>
<keyword evidence="4" id="KW-0319">Glycerol metabolism</keyword>
<dbReference type="Pfam" id="PF01266">
    <property type="entry name" value="DAO"/>
    <property type="match status" value="1"/>
</dbReference>
<evidence type="ECO:0000259" key="8">
    <source>
        <dbReference type="Pfam" id="PF01266"/>
    </source>
</evidence>